<feature type="region of interest" description="Disordered" evidence="7">
    <location>
        <begin position="49"/>
        <end position="190"/>
    </location>
</feature>
<evidence type="ECO:0000256" key="2">
    <source>
        <dbReference type="ARBA" id="ARBA00022525"/>
    </source>
</evidence>
<dbReference type="RefSeq" id="WP_125576394.1">
    <property type="nucleotide sequence ID" value="NZ_JBHSSO010000066.1"/>
</dbReference>
<dbReference type="Proteomes" id="UP001596258">
    <property type="component" value="Unassembled WGS sequence"/>
</dbReference>
<accession>A0ABW1UCL8</accession>
<dbReference type="EMBL" id="JBHSSO010000066">
    <property type="protein sequence ID" value="MFC6290335.1"/>
    <property type="molecule type" value="Genomic_DNA"/>
</dbReference>
<evidence type="ECO:0000313" key="9">
    <source>
        <dbReference type="EMBL" id="MFC6290335.1"/>
    </source>
</evidence>
<keyword evidence="2" id="KW-0964">Secreted</keyword>
<evidence type="ECO:0000256" key="1">
    <source>
        <dbReference type="ARBA" id="ARBA00022512"/>
    </source>
</evidence>
<keyword evidence="3" id="KW-0433">Leucine-rich repeat</keyword>
<evidence type="ECO:0000256" key="5">
    <source>
        <dbReference type="ARBA" id="ARBA00022737"/>
    </source>
</evidence>
<feature type="compositionally biased region" description="Polar residues" evidence="7">
    <location>
        <begin position="758"/>
        <end position="767"/>
    </location>
</feature>
<dbReference type="NCBIfam" id="TIGR03715">
    <property type="entry name" value="KxYKxGKxW"/>
    <property type="match status" value="1"/>
</dbReference>
<name>A0ABW1UCL8_9LACO</name>
<evidence type="ECO:0000256" key="3">
    <source>
        <dbReference type="ARBA" id="ARBA00022614"/>
    </source>
</evidence>
<comment type="caution">
    <text evidence="9">The sequence shown here is derived from an EMBL/GenBank/DDBJ whole genome shotgun (WGS) entry which is preliminary data.</text>
</comment>
<keyword evidence="1" id="KW-0134">Cell wall</keyword>
<keyword evidence="4" id="KW-0732">Signal</keyword>
<dbReference type="InterPro" id="IPR025875">
    <property type="entry name" value="Leu-rich_rpt_4"/>
</dbReference>
<evidence type="ECO:0000256" key="7">
    <source>
        <dbReference type="SAM" id="MobiDB-lite"/>
    </source>
</evidence>
<dbReference type="PROSITE" id="PS51450">
    <property type="entry name" value="LRR"/>
    <property type="match status" value="1"/>
</dbReference>
<dbReference type="Pfam" id="PF19258">
    <property type="entry name" value="KxYKxGKxW_sig"/>
    <property type="match status" value="1"/>
</dbReference>
<feature type="region of interest" description="Disordered" evidence="7">
    <location>
        <begin position="708"/>
        <end position="795"/>
    </location>
</feature>
<dbReference type="SUPFAM" id="SSF52058">
    <property type="entry name" value="L domain-like"/>
    <property type="match status" value="1"/>
</dbReference>
<dbReference type="Pfam" id="PF06458">
    <property type="entry name" value="MucBP"/>
    <property type="match status" value="3"/>
</dbReference>
<keyword evidence="6" id="KW-0572">Peptidoglycan-anchor</keyword>
<reference evidence="10" key="1">
    <citation type="journal article" date="2019" name="Int. J. Syst. Evol. Microbiol.">
        <title>The Global Catalogue of Microorganisms (GCM) 10K type strain sequencing project: providing services to taxonomists for standard genome sequencing and annotation.</title>
        <authorList>
            <consortium name="The Broad Institute Genomics Platform"/>
            <consortium name="The Broad Institute Genome Sequencing Center for Infectious Disease"/>
            <person name="Wu L."/>
            <person name="Ma J."/>
        </authorList>
    </citation>
    <scope>NUCLEOTIDE SEQUENCE [LARGE SCALE GENOMIC DNA]</scope>
    <source>
        <strain evidence="10">CCM 8893</strain>
    </source>
</reference>
<dbReference type="Gene3D" id="3.10.20.320">
    <property type="entry name" value="Putative peptidoglycan bound protein (lpxtg motif)"/>
    <property type="match status" value="3"/>
</dbReference>
<feature type="compositionally biased region" description="Polar residues" evidence="7">
    <location>
        <begin position="721"/>
        <end position="735"/>
    </location>
</feature>
<dbReference type="PANTHER" id="PTHR46652:SF3">
    <property type="entry name" value="LEUCINE-RICH REPEAT-CONTAINING PROTEIN 9"/>
    <property type="match status" value="1"/>
</dbReference>
<sequence>MFKQCDASEHYKMYKKGKSWVFAGILTTFCLVTVGGTEVVHADTVADPAADSSQQTIKDQKPANQVTLKSSKPTSPTPEVKDAETPITERPESEQPESERPATDEQTPETLAPAPEGQEPDSQEPQSDGQLENAPADSSDVQDDKDQAIVNDGAEDAGAQPGTQSEQPVSNQRSPKLRLAKAPSTPQPVVAVPEDESVAVTADQSIDEWMPNKRLQSMVLWTLNNSDLGRTWASASEITKDDMLLLTTLSTTNGRFSAETWISTHIDGKTSFSLEGLQYATNLTSLDLINNLNIGEGWYYGDITDISPLRALTKLTYLQLSSNRVTDISPIAGLKNLVGLQVPYNCISDFSSLNAAQYTQVLTFNNQLIINDPVVVDGQTRTYTTPITVKLPQNYGDTLTAGEGYGWERYTRNEFYEFLPAGTATEDGQGNVVYTDLPDQVMPGRTHDDDGLVNHQQPYQRYMSRGYTVKGQINVFEVYTPYTIAAKAAAITVHYQDAAGQQIADDLVLPEGMVGDDYTTSPLTITGYQLKTTPANATGTYSDQAIDIVYVYDETTSSVTIHYQDTAGQSLLADKMITGQVGSDYVVTYPEITGYTYSRTDGQATGVYADSPTEITFIYSKNAVTPPITPPVTPTTEVTVTVHYQTADGTPVSPDVVITGHAGDGYQTQPAATVPAGYQLVTTPVNATGVMGTTNADVTYIYAVPTTGGDGDQIAPEPDRPTTQVDKPQTGKPSQTTPTAVTTTQKGGQAAKLATGKSVRTATQKGQADQVKLTRPQASAKGVTKVKSDLPQTNNEESASPLWGLVVLGALLGLVGFRKKQH</sequence>
<proteinExistence type="predicted"/>
<feature type="compositionally biased region" description="Polar residues" evidence="7">
    <location>
        <begin position="51"/>
        <end position="74"/>
    </location>
</feature>
<dbReference type="InterPro" id="IPR050836">
    <property type="entry name" value="SDS22/Internalin_LRR"/>
</dbReference>
<dbReference type="Gene3D" id="3.80.10.10">
    <property type="entry name" value="Ribonuclease Inhibitor"/>
    <property type="match status" value="1"/>
</dbReference>
<dbReference type="InterPro" id="IPR019931">
    <property type="entry name" value="LPXTG_anchor"/>
</dbReference>
<evidence type="ECO:0000259" key="8">
    <source>
        <dbReference type="PROSITE" id="PS50847"/>
    </source>
</evidence>
<dbReference type="InterPro" id="IPR009459">
    <property type="entry name" value="MucBP_dom"/>
</dbReference>
<dbReference type="InterPro" id="IPR001611">
    <property type="entry name" value="Leu-rich_rpt"/>
</dbReference>
<protein>
    <submittedName>
        <fullName evidence="9">MucBP domain-containing protein</fullName>
    </submittedName>
</protein>
<dbReference type="InterPro" id="IPR032675">
    <property type="entry name" value="LRR_dom_sf"/>
</dbReference>
<feature type="compositionally biased region" description="Polar residues" evidence="7">
    <location>
        <begin position="161"/>
        <end position="174"/>
    </location>
</feature>
<evidence type="ECO:0000256" key="6">
    <source>
        <dbReference type="ARBA" id="ARBA00023088"/>
    </source>
</evidence>
<keyword evidence="5" id="KW-0677">Repeat</keyword>
<dbReference type="PANTHER" id="PTHR46652">
    <property type="entry name" value="LEUCINE-RICH REPEAT AND IQ DOMAIN-CONTAINING PROTEIN 1-RELATED"/>
    <property type="match status" value="1"/>
</dbReference>
<feature type="domain" description="Gram-positive cocci surface proteins LPxTG" evidence="8">
    <location>
        <begin position="790"/>
        <end position="822"/>
    </location>
</feature>
<dbReference type="NCBIfam" id="TIGR01167">
    <property type="entry name" value="LPXTG_anchor"/>
    <property type="match status" value="1"/>
</dbReference>
<dbReference type="InterPro" id="IPR022263">
    <property type="entry name" value="KxYKxGKxW"/>
</dbReference>
<evidence type="ECO:0000313" key="10">
    <source>
        <dbReference type="Proteomes" id="UP001596258"/>
    </source>
</evidence>
<gene>
    <name evidence="9" type="ORF">ACFP1M_09155</name>
</gene>
<keyword evidence="10" id="KW-1185">Reference proteome</keyword>
<organism evidence="9 10">
    <name type="scientific">Levilactobacillus angrenensis</name>
    <dbReference type="NCBI Taxonomy" id="2486020"/>
    <lineage>
        <taxon>Bacteria</taxon>
        <taxon>Bacillati</taxon>
        <taxon>Bacillota</taxon>
        <taxon>Bacilli</taxon>
        <taxon>Lactobacillales</taxon>
        <taxon>Lactobacillaceae</taxon>
        <taxon>Levilactobacillus</taxon>
    </lineage>
</organism>
<dbReference type="Pfam" id="PF12799">
    <property type="entry name" value="LRR_4"/>
    <property type="match status" value="1"/>
</dbReference>
<feature type="compositionally biased region" description="Basic and acidic residues" evidence="7">
    <location>
        <begin position="79"/>
        <end position="103"/>
    </location>
</feature>
<evidence type="ECO:0000256" key="4">
    <source>
        <dbReference type="ARBA" id="ARBA00022729"/>
    </source>
</evidence>
<dbReference type="PROSITE" id="PS50847">
    <property type="entry name" value="GRAM_POS_ANCHORING"/>
    <property type="match status" value="1"/>
</dbReference>